<keyword evidence="3 6" id="KW-0732">Signal</keyword>
<dbReference type="STRING" id="1117707.VQ7734_04170"/>
<accession>A0A1M7Z0F2</accession>
<dbReference type="InterPro" id="IPR052211">
    <property type="entry name" value="Cpx_auxiliary_protein"/>
</dbReference>
<name>A0A1M7Z0F2_9VIBR</name>
<dbReference type="PANTHER" id="PTHR38102">
    <property type="entry name" value="PERIPLASMIC CHAPERONE SPY"/>
    <property type="match status" value="1"/>
</dbReference>
<dbReference type="Pfam" id="PF07813">
    <property type="entry name" value="LTXXQ"/>
    <property type="match status" value="1"/>
</dbReference>
<dbReference type="InterPro" id="IPR012899">
    <property type="entry name" value="LTXXQ"/>
</dbReference>
<protein>
    <submittedName>
        <fullName evidence="7">Periplasmic repressor CpxP</fullName>
    </submittedName>
</protein>
<dbReference type="AlphaFoldDB" id="A0A1M7Z0F2"/>
<feature type="signal peptide" evidence="6">
    <location>
        <begin position="1"/>
        <end position="25"/>
    </location>
</feature>
<dbReference type="PANTHER" id="PTHR38102:SF1">
    <property type="entry name" value="PERIPLASMIC CHAPERONE SPY"/>
    <property type="match status" value="1"/>
</dbReference>
<keyword evidence="8" id="KW-1185">Reference proteome</keyword>
<dbReference type="CDD" id="cd09916">
    <property type="entry name" value="CpxP_like"/>
    <property type="match status" value="1"/>
</dbReference>
<dbReference type="Proteomes" id="UP000184600">
    <property type="component" value="Unassembled WGS sequence"/>
</dbReference>
<evidence type="ECO:0000313" key="7">
    <source>
        <dbReference type="EMBL" id="SHO58398.1"/>
    </source>
</evidence>
<organism evidence="7 8">
    <name type="scientific">Vibrio quintilis</name>
    <dbReference type="NCBI Taxonomy" id="1117707"/>
    <lineage>
        <taxon>Bacteria</taxon>
        <taxon>Pseudomonadati</taxon>
        <taxon>Pseudomonadota</taxon>
        <taxon>Gammaproteobacteria</taxon>
        <taxon>Vibrionales</taxon>
        <taxon>Vibrionaceae</taxon>
        <taxon>Vibrio</taxon>
    </lineage>
</organism>
<feature type="chain" id="PRO_5012274876" evidence="6">
    <location>
        <begin position="26"/>
        <end position="191"/>
    </location>
</feature>
<evidence type="ECO:0000256" key="3">
    <source>
        <dbReference type="ARBA" id="ARBA00022729"/>
    </source>
</evidence>
<sequence>MKGMKKVILAAIIVPLTLGSVGAFAAGGQGKNGPFRGNGPEECGIGGERAMIRVLDLTSEQVDKIQAIRKQEREQMREDRLSQRNKMRHFREEMRKIELAKNFDEKAARKLAKEMTDTQAERRLQARMDRQVKQMRMHHDIMKVLTSEQQKKWEVMIELKPFDHCKPPRPGKGPGHGRFGGEEGEGRGPRG</sequence>
<reference evidence="8" key="1">
    <citation type="submission" date="2016-12" db="EMBL/GenBank/DDBJ databases">
        <authorList>
            <person name="Rodrigo-Torres L."/>
            <person name="Arahal R.D."/>
            <person name="Lucena T."/>
        </authorList>
    </citation>
    <scope>NUCLEOTIDE SEQUENCE [LARGE SCALE GENOMIC DNA]</scope>
</reference>
<gene>
    <name evidence="7" type="ORF">VQ7734_04170</name>
</gene>
<dbReference type="Gene3D" id="1.20.120.1490">
    <property type="match status" value="1"/>
</dbReference>
<comment type="similarity">
    <text evidence="2">Belongs to the CpxP/Spy family.</text>
</comment>
<evidence type="ECO:0000256" key="5">
    <source>
        <dbReference type="SAM" id="MobiDB-lite"/>
    </source>
</evidence>
<feature type="compositionally biased region" description="Basic and acidic residues" evidence="5">
    <location>
        <begin position="179"/>
        <end position="191"/>
    </location>
</feature>
<comment type="subcellular location">
    <subcellularLocation>
        <location evidence="1">Periplasm</location>
    </subcellularLocation>
</comment>
<dbReference type="GO" id="GO:0030288">
    <property type="term" value="C:outer membrane-bounded periplasmic space"/>
    <property type="evidence" value="ECO:0007669"/>
    <property type="project" value="TreeGrafter"/>
</dbReference>
<feature type="region of interest" description="Disordered" evidence="5">
    <location>
        <begin position="162"/>
        <end position="191"/>
    </location>
</feature>
<proteinExistence type="inferred from homology"/>
<evidence type="ECO:0000256" key="4">
    <source>
        <dbReference type="ARBA" id="ARBA00022764"/>
    </source>
</evidence>
<dbReference type="EMBL" id="FRFG01000062">
    <property type="protein sequence ID" value="SHO58398.1"/>
    <property type="molecule type" value="Genomic_DNA"/>
</dbReference>
<dbReference type="GO" id="GO:0051082">
    <property type="term" value="F:unfolded protein binding"/>
    <property type="evidence" value="ECO:0007669"/>
    <property type="project" value="TreeGrafter"/>
</dbReference>
<evidence type="ECO:0000256" key="2">
    <source>
        <dbReference type="ARBA" id="ARBA00008441"/>
    </source>
</evidence>
<keyword evidence="4" id="KW-0574">Periplasm</keyword>
<evidence type="ECO:0000256" key="6">
    <source>
        <dbReference type="SAM" id="SignalP"/>
    </source>
</evidence>
<evidence type="ECO:0000313" key="8">
    <source>
        <dbReference type="Proteomes" id="UP000184600"/>
    </source>
</evidence>
<evidence type="ECO:0000256" key="1">
    <source>
        <dbReference type="ARBA" id="ARBA00004418"/>
    </source>
</evidence>